<evidence type="ECO:0000313" key="3">
    <source>
        <dbReference type="Proteomes" id="UP000774617"/>
    </source>
</evidence>
<evidence type="ECO:0000313" key="2">
    <source>
        <dbReference type="EMBL" id="KAH7053074.1"/>
    </source>
</evidence>
<dbReference type="PANTHER" id="PTHR36195:SF6">
    <property type="entry name" value="SECRETED THAUMATIN-LIKE PROTEIN CALA"/>
    <property type="match status" value="1"/>
</dbReference>
<dbReference type="PANTHER" id="PTHR36195">
    <property type="entry name" value="DOMAIN PROTEIN, PUTATIVE (AFU_ORTHOLOGUE AFUA_5G01990)-RELATED-RELATED"/>
    <property type="match status" value="1"/>
</dbReference>
<dbReference type="Pfam" id="PF04681">
    <property type="entry name" value="Bys1"/>
    <property type="match status" value="1"/>
</dbReference>
<keyword evidence="3" id="KW-1185">Reference proteome</keyword>
<accession>A0ABQ8GDN1</accession>
<reference evidence="2 3" key="1">
    <citation type="journal article" date="2021" name="Nat. Commun.">
        <title>Genetic determinants of endophytism in the Arabidopsis root mycobiome.</title>
        <authorList>
            <person name="Mesny F."/>
            <person name="Miyauchi S."/>
            <person name="Thiergart T."/>
            <person name="Pickel B."/>
            <person name="Atanasova L."/>
            <person name="Karlsson M."/>
            <person name="Huettel B."/>
            <person name="Barry K.W."/>
            <person name="Haridas S."/>
            <person name="Chen C."/>
            <person name="Bauer D."/>
            <person name="Andreopoulos W."/>
            <person name="Pangilinan J."/>
            <person name="LaButti K."/>
            <person name="Riley R."/>
            <person name="Lipzen A."/>
            <person name="Clum A."/>
            <person name="Drula E."/>
            <person name="Henrissat B."/>
            <person name="Kohler A."/>
            <person name="Grigoriev I.V."/>
            <person name="Martin F.M."/>
            <person name="Hacquard S."/>
        </authorList>
    </citation>
    <scope>NUCLEOTIDE SEQUENCE [LARGE SCALE GENOMIC DNA]</scope>
    <source>
        <strain evidence="2 3">MPI-SDFR-AT-0080</strain>
    </source>
</reference>
<sequence length="297" mass="31850">MQPITVSAALLAALPAVMATGKAIVINNCDEDVNVWTADTERGQLGPETIKGSGGKWSEAYYMVGDGSSSNGGVSIKLSTTDSCEGPITQYEYTYSSSGTPNLWYDISNVNCKGDACPFYTGGFYLDADISVDCGPLTFLCDAVYNLWNDDKATHGTEATSPPRSLLLPPGPLPSRPRRHGGRGWQHCHRDCHCVRDCRCHPVAEARAHCAASRAPQARAPPPRPPSYAQVDGRRMNCISLGNFYSSFTPPARDKDGPDDWWSTNKSHSSLRTQAQALCVGPGRGGSLLVNSGHLTG</sequence>
<dbReference type="EMBL" id="JAGTJR010000010">
    <property type="protein sequence ID" value="KAH7053074.1"/>
    <property type="molecule type" value="Genomic_DNA"/>
</dbReference>
<protein>
    <submittedName>
        <fullName evidence="2">Uncharacterized protein</fullName>
    </submittedName>
</protein>
<feature type="chain" id="PRO_5046654116" evidence="1">
    <location>
        <begin position="20"/>
        <end position="297"/>
    </location>
</feature>
<dbReference type="Proteomes" id="UP000774617">
    <property type="component" value="Unassembled WGS sequence"/>
</dbReference>
<evidence type="ECO:0000256" key="1">
    <source>
        <dbReference type="SAM" id="SignalP"/>
    </source>
</evidence>
<comment type="caution">
    <text evidence="2">The sequence shown here is derived from an EMBL/GenBank/DDBJ whole genome shotgun (WGS) entry which is preliminary data.</text>
</comment>
<keyword evidence="1" id="KW-0732">Signal</keyword>
<organism evidence="2 3">
    <name type="scientific">Macrophomina phaseolina</name>
    <dbReference type="NCBI Taxonomy" id="35725"/>
    <lineage>
        <taxon>Eukaryota</taxon>
        <taxon>Fungi</taxon>
        <taxon>Dikarya</taxon>
        <taxon>Ascomycota</taxon>
        <taxon>Pezizomycotina</taxon>
        <taxon>Dothideomycetes</taxon>
        <taxon>Dothideomycetes incertae sedis</taxon>
        <taxon>Botryosphaeriales</taxon>
        <taxon>Botryosphaeriaceae</taxon>
        <taxon>Macrophomina</taxon>
    </lineage>
</organism>
<feature type="signal peptide" evidence="1">
    <location>
        <begin position="1"/>
        <end position="19"/>
    </location>
</feature>
<name>A0ABQ8GDN1_9PEZI</name>
<proteinExistence type="predicted"/>
<gene>
    <name evidence="2" type="ORF">B0J12DRAFT_44221</name>
</gene>
<dbReference type="InterPro" id="IPR006771">
    <property type="entry name" value="CetA-like"/>
</dbReference>